<dbReference type="InterPro" id="IPR026700">
    <property type="entry name" value="CCDC142"/>
</dbReference>
<feature type="domain" description="Coiled-coil protein 142 C-terminal" evidence="1">
    <location>
        <begin position="318"/>
        <end position="460"/>
    </location>
</feature>
<name>A0A1B6KCI6_9HEMI</name>
<dbReference type="AlphaFoldDB" id="A0A1B6KCI6"/>
<dbReference type="InterPro" id="IPR055350">
    <property type="entry name" value="CCDC142_C"/>
</dbReference>
<evidence type="ECO:0000259" key="1">
    <source>
        <dbReference type="Pfam" id="PF14923"/>
    </source>
</evidence>
<sequence>MSLIKCKSPNDKDVEEFTNHCKLIHNLCMKLRARLGNILKLDKNHWQDLAVIVERLPNIMHLYHKVTISPQVSNHLLSFRCEFWGSKIWHHRLATLYLANQVISYIIVHCVESSAHQASIVKLVTFFNELLSLNLTSKPRGITVVKNTCPSLLQPFRRLSITKILQVLAQHRAEECGHLLVSLLLDIYYDNVLPQDEYDTEPLLTDEDLPSSDNSSMEIYRTLTRYMTPPQAPQQGETDSQGQEVVACSQVLLGSDVAVLDTLVYAEDRRLTPLLTTISQTAPALLGPYAIKHSKHTGDLKVRKRVRHKVLEYYSQVLWGEVGSYLDHVLLWWGLRPLGTQTGHHFRNWLQNFLATVTVPDIMKPALHSLLDSLCCHVLSTSWDQMFRQALVAAGTQHSRHVTHDIGEGTYTGQIFSDLFSDLVFLSNSCEGPNWTIADLEELPVVEQIPILHRLDHSVH</sequence>
<protein>
    <recommendedName>
        <fullName evidence="1">Coiled-coil protein 142 C-terminal domain-containing protein</fullName>
    </recommendedName>
</protein>
<reference evidence="2" key="1">
    <citation type="submission" date="2015-11" db="EMBL/GenBank/DDBJ databases">
        <title>De novo transcriptome assembly of four potential Pierce s Disease insect vectors from Arizona vineyards.</title>
        <authorList>
            <person name="Tassone E.E."/>
        </authorList>
    </citation>
    <scope>NUCLEOTIDE SEQUENCE</scope>
</reference>
<gene>
    <name evidence="2" type="ORF">g.3967</name>
</gene>
<accession>A0A1B6KCI6</accession>
<evidence type="ECO:0000313" key="2">
    <source>
        <dbReference type="EMBL" id="JAT09168.1"/>
    </source>
</evidence>
<proteinExistence type="predicted"/>
<feature type="non-terminal residue" evidence="2">
    <location>
        <position position="460"/>
    </location>
</feature>
<dbReference type="Pfam" id="PF14923">
    <property type="entry name" value="CCDC142"/>
    <property type="match status" value="1"/>
</dbReference>
<dbReference type="EMBL" id="GEBQ01030809">
    <property type="protein sequence ID" value="JAT09168.1"/>
    <property type="molecule type" value="Transcribed_RNA"/>
</dbReference>
<organism evidence="2">
    <name type="scientific">Graphocephala atropunctata</name>
    <dbReference type="NCBI Taxonomy" id="36148"/>
    <lineage>
        <taxon>Eukaryota</taxon>
        <taxon>Metazoa</taxon>
        <taxon>Ecdysozoa</taxon>
        <taxon>Arthropoda</taxon>
        <taxon>Hexapoda</taxon>
        <taxon>Insecta</taxon>
        <taxon>Pterygota</taxon>
        <taxon>Neoptera</taxon>
        <taxon>Paraneoptera</taxon>
        <taxon>Hemiptera</taxon>
        <taxon>Auchenorrhyncha</taxon>
        <taxon>Membracoidea</taxon>
        <taxon>Cicadellidae</taxon>
        <taxon>Cicadellinae</taxon>
        <taxon>Cicadellini</taxon>
        <taxon>Graphocephala</taxon>
    </lineage>
</organism>
<dbReference type="PANTHER" id="PTHR21436">
    <property type="entry name" value="COILED-COIL DOMAIN-CONTAINING PROTEIN 142"/>
    <property type="match status" value="1"/>
</dbReference>
<dbReference type="PANTHER" id="PTHR21436:SF2">
    <property type="entry name" value="COILED-COIL DOMAIN-CONTAINING PROTEIN 142"/>
    <property type="match status" value="1"/>
</dbReference>